<gene>
    <name evidence="1" type="ORF">WG219_18675</name>
</gene>
<sequence length="303" mass="34010">MKTLATEQICRSLLQKAVRRGAVEVAEKAVVYLLQQGGAVWLRNRLGVIACEEVLAYVVQLEFTTQEDALIRQYTEMARAAKNKNAAGLGSLAAELENGYRSLLVKGDPTSKDLRIVAEAIRRPDAFWQWIHSQPVAGSNLSVIEKAETAFRGSGLPGDKVFSLASAYLAVINQIPALSMPEYVAEAFPYWIAIDKHTEPGKQALQQCAEALHVEYRTLGTIQYYLEGGLCRNLEPSRWWERDVRWQLERLGLLDGRAEVIWQDASAYLQTHLSAQVEAFKDELERVFEQYSSTLKTQDSLFG</sequence>
<evidence type="ECO:0000313" key="1">
    <source>
        <dbReference type="EMBL" id="WXL25304.1"/>
    </source>
</evidence>
<proteinExistence type="predicted"/>
<organism evidence="1 2">
    <name type="scientific">Ectopseudomonas mendocina</name>
    <name type="common">Pseudomonas mendocina</name>
    <dbReference type="NCBI Taxonomy" id="300"/>
    <lineage>
        <taxon>Bacteria</taxon>
        <taxon>Pseudomonadati</taxon>
        <taxon>Pseudomonadota</taxon>
        <taxon>Gammaproteobacteria</taxon>
        <taxon>Pseudomonadales</taxon>
        <taxon>Pseudomonadaceae</taxon>
        <taxon>Ectopseudomonas</taxon>
    </lineage>
</organism>
<evidence type="ECO:0000313" key="2">
    <source>
        <dbReference type="Proteomes" id="UP001476583"/>
    </source>
</evidence>
<dbReference type="Gene3D" id="1.20.272.10">
    <property type="match status" value="1"/>
</dbReference>
<accession>A0ABZ2RE56</accession>
<protein>
    <submittedName>
        <fullName evidence="1">Uncharacterized protein</fullName>
    </submittedName>
</protein>
<reference evidence="1 2" key="1">
    <citation type="submission" date="2024-03" db="EMBL/GenBank/DDBJ databases">
        <title>Complete genome of BD2.</title>
        <authorList>
            <person name="Cao G."/>
        </authorList>
    </citation>
    <scope>NUCLEOTIDE SEQUENCE [LARGE SCALE GENOMIC DNA]</scope>
    <source>
        <strain evidence="1 2">BD2</strain>
    </source>
</reference>
<dbReference type="EMBL" id="CP148074">
    <property type="protein sequence ID" value="WXL25304.1"/>
    <property type="molecule type" value="Genomic_DNA"/>
</dbReference>
<name>A0ABZ2RE56_ECTME</name>
<keyword evidence="2" id="KW-1185">Reference proteome</keyword>
<dbReference type="Proteomes" id="UP001476583">
    <property type="component" value="Chromosome"/>
</dbReference>